<evidence type="ECO:0000313" key="3">
    <source>
        <dbReference type="Proteomes" id="UP001143362"/>
    </source>
</evidence>
<dbReference type="Proteomes" id="UP001143362">
    <property type="component" value="Unassembled WGS sequence"/>
</dbReference>
<comment type="caution">
    <text evidence="2">The sequence shown here is derived from an EMBL/GenBank/DDBJ whole genome shotgun (WGS) entry which is preliminary data.</text>
</comment>
<dbReference type="Pfam" id="PF11695">
    <property type="entry name" value="DUF3291"/>
    <property type="match status" value="1"/>
</dbReference>
<evidence type="ECO:0000259" key="1">
    <source>
        <dbReference type="Pfam" id="PF11695"/>
    </source>
</evidence>
<reference evidence="2" key="1">
    <citation type="submission" date="2019-02" db="EMBL/GenBank/DDBJ databases">
        <authorList>
            <person name="Li S.-H."/>
        </authorList>
    </citation>
    <scope>NUCLEOTIDE SEQUENCE</scope>
    <source>
        <strain evidence="2">IMCC14734</strain>
    </source>
</reference>
<sequence length="94" mass="10608">MDVGGKALLLANMSVWESADRLFDYVYRSAHRDVMVKRRAGFEKSLQLYQVLWWIPAGHIPSAEEGLQKLKLLWGNGPSAEVFTFKLIAETLAA</sequence>
<gene>
    <name evidence="2" type="ORF">EYC98_09455</name>
</gene>
<protein>
    <submittedName>
        <fullName evidence="2">DUF3291 domain-containing protein</fullName>
    </submittedName>
</protein>
<evidence type="ECO:0000313" key="2">
    <source>
        <dbReference type="EMBL" id="MCX2981089.1"/>
    </source>
</evidence>
<feature type="domain" description="DUF3291" evidence="1">
    <location>
        <begin position="5"/>
        <end position="86"/>
    </location>
</feature>
<dbReference type="EMBL" id="SHNN01000002">
    <property type="protein sequence ID" value="MCX2981089.1"/>
    <property type="molecule type" value="Genomic_DNA"/>
</dbReference>
<keyword evidence="3" id="KW-1185">Reference proteome</keyword>
<name>A0ABT3TI50_9GAMM</name>
<proteinExistence type="predicted"/>
<organism evidence="2 3">
    <name type="scientific">Candidatus Litorirhabdus singularis</name>
    <dbReference type="NCBI Taxonomy" id="2518993"/>
    <lineage>
        <taxon>Bacteria</taxon>
        <taxon>Pseudomonadati</taxon>
        <taxon>Pseudomonadota</taxon>
        <taxon>Gammaproteobacteria</taxon>
        <taxon>Cellvibrionales</taxon>
        <taxon>Halieaceae</taxon>
        <taxon>Candidatus Litorirhabdus</taxon>
    </lineage>
</organism>
<dbReference type="InterPro" id="IPR021708">
    <property type="entry name" value="DUF3291"/>
</dbReference>
<accession>A0ABT3TI50</accession>